<dbReference type="Gene3D" id="2.30.30.90">
    <property type="match status" value="1"/>
</dbReference>
<sequence length="77" mass="8323">MKRLSEIGTGTVARILSFENNDLFLKLMEMGCVPGELVKVEQVAPLGDPISITVAGYNLSLRLNEADNIFVEELGAA</sequence>
<dbReference type="InterPro" id="IPR007167">
    <property type="entry name" value="Fe-transptr_FeoA-like"/>
</dbReference>
<reference evidence="4" key="1">
    <citation type="submission" date="2016-04" db="EMBL/GenBank/DDBJ databases">
        <authorList>
            <person name="Chen L."/>
            <person name="Zhuang W."/>
            <person name="Wang G."/>
        </authorList>
    </citation>
    <scope>NUCLEOTIDE SEQUENCE [LARGE SCALE GENOMIC DNA]</scope>
    <source>
        <strain evidence="4">208</strain>
    </source>
</reference>
<dbReference type="OrthoDB" id="9811076at2"/>
<accession>A0A1V9FTK0</accession>
<dbReference type="AlphaFoldDB" id="A0A1V9FTK0"/>
<evidence type="ECO:0000259" key="2">
    <source>
        <dbReference type="SMART" id="SM00899"/>
    </source>
</evidence>
<dbReference type="InterPro" id="IPR008988">
    <property type="entry name" value="Transcriptional_repressor_C"/>
</dbReference>
<dbReference type="SMART" id="SM00899">
    <property type="entry name" value="FeoA"/>
    <property type="match status" value="1"/>
</dbReference>
<comment type="caution">
    <text evidence="3">The sequence shown here is derived from an EMBL/GenBank/DDBJ whole genome shotgun (WGS) entry which is preliminary data.</text>
</comment>
<evidence type="ECO:0000256" key="1">
    <source>
        <dbReference type="ARBA" id="ARBA00023004"/>
    </source>
</evidence>
<name>A0A1V9FTK0_9BACT</name>
<feature type="domain" description="Ferrous iron transporter FeoA-like" evidence="2">
    <location>
        <begin position="2"/>
        <end position="73"/>
    </location>
</feature>
<dbReference type="SUPFAM" id="SSF50037">
    <property type="entry name" value="C-terminal domain of transcriptional repressors"/>
    <property type="match status" value="1"/>
</dbReference>
<evidence type="ECO:0000313" key="4">
    <source>
        <dbReference type="Proteomes" id="UP000192276"/>
    </source>
</evidence>
<evidence type="ECO:0000313" key="3">
    <source>
        <dbReference type="EMBL" id="OQP61672.1"/>
    </source>
</evidence>
<organism evidence="3 4">
    <name type="scientific">Niastella populi</name>
    <dbReference type="NCBI Taxonomy" id="550983"/>
    <lineage>
        <taxon>Bacteria</taxon>
        <taxon>Pseudomonadati</taxon>
        <taxon>Bacteroidota</taxon>
        <taxon>Chitinophagia</taxon>
        <taxon>Chitinophagales</taxon>
        <taxon>Chitinophagaceae</taxon>
        <taxon>Niastella</taxon>
    </lineage>
</organism>
<dbReference type="Pfam" id="PF04023">
    <property type="entry name" value="FeoA"/>
    <property type="match status" value="1"/>
</dbReference>
<dbReference type="InterPro" id="IPR038157">
    <property type="entry name" value="FeoA_core_dom"/>
</dbReference>
<dbReference type="GO" id="GO:0046914">
    <property type="term" value="F:transition metal ion binding"/>
    <property type="evidence" value="ECO:0007669"/>
    <property type="project" value="InterPro"/>
</dbReference>
<keyword evidence="1" id="KW-0408">Iron</keyword>
<dbReference type="PANTHER" id="PTHR42954">
    <property type="entry name" value="FE(2+) TRANSPORT PROTEIN A"/>
    <property type="match status" value="1"/>
</dbReference>
<keyword evidence="4" id="KW-1185">Reference proteome</keyword>
<dbReference type="STRING" id="550983.A4R26_19120"/>
<dbReference type="Proteomes" id="UP000192276">
    <property type="component" value="Unassembled WGS sequence"/>
</dbReference>
<dbReference type="EMBL" id="LWBP01000134">
    <property type="protein sequence ID" value="OQP61672.1"/>
    <property type="molecule type" value="Genomic_DNA"/>
</dbReference>
<dbReference type="InterPro" id="IPR052713">
    <property type="entry name" value="FeoA"/>
</dbReference>
<dbReference type="PANTHER" id="PTHR42954:SF2">
    <property type="entry name" value="FE(2+) TRANSPORT PROTEIN A"/>
    <property type="match status" value="1"/>
</dbReference>
<proteinExistence type="predicted"/>
<gene>
    <name evidence="3" type="ORF">A4R26_19120</name>
</gene>
<protein>
    <submittedName>
        <fullName evidence="3">Iron transporter</fullName>
    </submittedName>
</protein>
<dbReference type="RefSeq" id="WP_081164175.1">
    <property type="nucleotide sequence ID" value="NZ_LWBP01000134.1"/>
</dbReference>